<reference evidence="3 4" key="1">
    <citation type="submission" date="2024-05" db="EMBL/GenBank/DDBJ databases">
        <title>Culex pipiens pipiens assembly and annotation.</title>
        <authorList>
            <person name="Alout H."/>
            <person name="Durand T."/>
        </authorList>
    </citation>
    <scope>NUCLEOTIDE SEQUENCE [LARGE SCALE GENOMIC DNA]</scope>
    <source>
        <strain evidence="3">HA-2024</strain>
        <tissue evidence="3">Whole body</tissue>
    </source>
</reference>
<dbReference type="SMART" id="SM00822">
    <property type="entry name" value="PKS_KR"/>
    <property type="match status" value="1"/>
</dbReference>
<dbReference type="AlphaFoldDB" id="A0ABD1CEI6"/>
<sequence length="403" mass="43530">MFSIIRENFNDSAVTVLPDNSSSDEAVLEYRPLSRNRRLSHPELAPIVDVANFNNCAVTVLPDNSSSDDSVMEFRPFWRNRGWNRARRHRSLGPSKCLLTVSRKDDKPVLVLSPKRDGPISLKIQLLATDGSRVEIGSLLKRATNRKMDFKGKVVIITGASSGIGAATAKYLAEAGASLVLTGRNIENLQKIGRECELVGKVKPLLVTADICSEDDNGRVIAKTVEKFGKLDVLVNNAGKGAYGSIESTSLSQLDDVMNTNLRGVFHLTQLAVPHLVKSKGNIVNVSSVAGTRSFPNSLAYSISKAALDQFTRCVALELAPKGVRVNSVNPAVIMTDFLRRMGIDEPAYDAYMKRSEESHALGRVGQAPEVAAAIGFLASDAASFITGSQLCVDGGKNVMCPR</sequence>
<protein>
    <recommendedName>
        <fullName evidence="2">Ketoreductase domain-containing protein</fullName>
    </recommendedName>
</protein>
<dbReference type="EMBL" id="JBEHCU010013093">
    <property type="protein sequence ID" value="KAL1374715.1"/>
    <property type="molecule type" value="Genomic_DNA"/>
</dbReference>
<name>A0ABD1CEI6_CULPP</name>
<dbReference type="PRINTS" id="PR00080">
    <property type="entry name" value="SDRFAMILY"/>
</dbReference>
<dbReference type="InterPro" id="IPR036291">
    <property type="entry name" value="NAD(P)-bd_dom_sf"/>
</dbReference>
<organism evidence="3 4">
    <name type="scientific">Culex pipiens pipiens</name>
    <name type="common">Northern house mosquito</name>
    <dbReference type="NCBI Taxonomy" id="38569"/>
    <lineage>
        <taxon>Eukaryota</taxon>
        <taxon>Metazoa</taxon>
        <taxon>Ecdysozoa</taxon>
        <taxon>Arthropoda</taxon>
        <taxon>Hexapoda</taxon>
        <taxon>Insecta</taxon>
        <taxon>Pterygota</taxon>
        <taxon>Neoptera</taxon>
        <taxon>Endopterygota</taxon>
        <taxon>Diptera</taxon>
        <taxon>Nematocera</taxon>
        <taxon>Culicoidea</taxon>
        <taxon>Culicidae</taxon>
        <taxon>Culicinae</taxon>
        <taxon>Culicini</taxon>
        <taxon>Culex</taxon>
        <taxon>Culex</taxon>
    </lineage>
</organism>
<proteinExistence type="predicted"/>
<dbReference type="Proteomes" id="UP001562425">
    <property type="component" value="Unassembled WGS sequence"/>
</dbReference>
<dbReference type="FunFam" id="3.40.50.720:FF:000084">
    <property type="entry name" value="Short-chain dehydrogenase reductase"/>
    <property type="match status" value="1"/>
</dbReference>
<comment type="caution">
    <text evidence="3">The sequence shown here is derived from an EMBL/GenBank/DDBJ whole genome shotgun (WGS) entry which is preliminary data.</text>
</comment>
<dbReference type="InterPro" id="IPR002347">
    <property type="entry name" value="SDR_fam"/>
</dbReference>
<dbReference type="SUPFAM" id="SSF51735">
    <property type="entry name" value="NAD(P)-binding Rossmann-fold domains"/>
    <property type="match status" value="1"/>
</dbReference>
<evidence type="ECO:0000259" key="2">
    <source>
        <dbReference type="SMART" id="SM00822"/>
    </source>
</evidence>
<dbReference type="PRINTS" id="PR00081">
    <property type="entry name" value="GDHRDH"/>
</dbReference>
<dbReference type="PANTHER" id="PTHR43975:SF2">
    <property type="entry name" value="EG:BACR7A4.14 PROTEIN-RELATED"/>
    <property type="match status" value="1"/>
</dbReference>
<dbReference type="PANTHER" id="PTHR43975">
    <property type="entry name" value="ZGC:101858"/>
    <property type="match status" value="1"/>
</dbReference>
<gene>
    <name evidence="3" type="ORF">pipiens_004838</name>
</gene>
<dbReference type="InterPro" id="IPR020904">
    <property type="entry name" value="Sc_DH/Rdtase_CS"/>
</dbReference>
<dbReference type="Pfam" id="PF13561">
    <property type="entry name" value="adh_short_C2"/>
    <property type="match status" value="1"/>
</dbReference>
<dbReference type="NCBIfam" id="NF005559">
    <property type="entry name" value="PRK07231.1"/>
    <property type="match status" value="1"/>
</dbReference>
<evidence type="ECO:0000256" key="1">
    <source>
        <dbReference type="ARBA" id="ARBA00023002"/>
    </source>
</evidence>
<dbReference type="GO" id="GO:0006629">
    <property type="term" value="P:lipid metabolic process"/>
    <property type="evidence" value="ECO:0007669"/>
    <property type="project" value="UniProtKB-ARBA"/>
</dbReference>
<dbReference type="InterPro" id="IPR057326">
    <property type="entry name" value="KR_dom"/>
</dbReference>
<keyword evidence="1" id="KW-0560">Oxidoreductase</keyword>
<dbReference type="GO" id="GO:0016491">
    <property type="term" value="F:oxidoreductase activity"/>
    <property type="evidence" value="ECO:0007669"/>
    <property type="project" value="UniProtKB-KW"/>
</dbReference>
<dbReference type="PROSITE" id="PS00061">
    <property type="entry name" value="ADH_SHORT"/>
    <property type="match status" value="1"/>
</dbReference>
<feature type="domain" description="Ketoreductase" evidence="2">
    <location>
        <begin position="153"/>
        <end position="332"/>
    </location>
</feature>
<dbReference type="Gene3D" id="3.40.50.720">
    <property type="entry name" value="NAD(P)-binding Rossmann-like Domain"/>
    <property type="match status" value="1"/>
</dbReference>
<evidence type="ECO:0000313" key="4">
    <source>
        <dbReference type="Proteomes" id="UP001562425"/>
    </source>
</evidence>
<keyword evidence="4" id="KW-1185">Reference proteome</keyword>
<accession>A0ABD1CEI6</accession>
<evidence type="ECO:0000313" key="3">
    <source>
        <dbReference type="EMBL" id="KAL1374715.1"/>
    </source>
</evidence>